<keyword evidence="3" id="KW-1185">Reference proteome</keyword>
<dbReference type="AlphaFoldDB" id="A0A812IYH5"/>
<evidence type="ECO:0000313" key="2">
    <source>
        <dbReference type="EMBL" id="CAE7191579.1"/>
    </source>
</evidence>
<sequence>MWPCRSECKLLMSFLDLQSVLRLWTAVRKARAGDDLLVGCCLPAAEEQTWQRLKVWKMLLAGVPDIDVEKVHDSIRHFDEVRRFCRCISETLVRSAELALSELVSTRVRSIFRLLLLQNKVFDAELSMAGIFEVTSAARASVLEAAALGKLLLLPVLLTDEGGERGAGREAPDLQLWKSFMNQCHGVWLDFSSCPLDRVDFFGHGDAIELNMEVSCAELAHLCDFPSRPWRETFEAGCGVRGNVTISLWISTVDLTAHIHLPEKDGHNLRLNCIVLGSDLKKMSFFSDEKGRIAVNAADERMIIVKDLGAESFERLAAAARESLECT</sequence>
<protein>
    <submittedName>
        <fullName evidence="2">SgmD protein</fullName>
    </submittedName>
</protein>
<keyword evidence="1" id="KW-0732">Signal</keyword>
<evidence type="ECO:0000256" key="1">
    <source>
        <dbReference type="SAM" id="SignalP"/>
    </source>
</evidence>
<dbReference type="EMBL" id="CAJNDS010000315">
    <property type="protein sequence ID" value="CAE7191579.1"/>
    <property type="molecule type" value="Genomic_DNA"/>
</dbReference>
<feature type="signal peptide" evidence="1">
    <location>
        <begin position="1"/>
        <end position="22"/>
    </location>
</feature>
<organism evidence="2 3">
    <name type="scientific">Symbiodinium natans</name>
    <dbReference type="NCBI Taxonomy" id="878477"/>
    <lineage>
        <taxon>Eukaryota</taxon>
        <taxon>Sar</taxon>
        <taxon>Alveolata</taxon>
        <taxon>Dinophyceae</taxon>
        <taxon>Suessiales</taxon>
        <taxon>Symbiodiniaceae</taxon>
        <taxon>Symbiodinium</taxon>
    </lineage>
</organism>
<evidence type="ECO:0000313" key="3">
    <source>
        <dbReference type="Proteomes" id="UP000604046"/>
    </source>
</evidence>
<dbReference type="Proteomes" id="UP000604046">
    <property type="component" value="Unassembled WGS sequence"/>
</dbReference>
<proteinExistence type="predicted"/>
<accession>A0A812IYH5</accession>
<comment type="caution">
    <text evidence="2">The sequence shown here is derived from an EMBL/GenBank/DDBJ whole genome shotgun (WGS) entry which is preliminary data.</text>
</comment>
<reference evidence="2" key="1">
    <citation type="submission" date="2021-02" db="EMBL/GenBank/DDBJ databases">
        <authorList>
            <person name="Dougan E. K."/>
            <person name="Rhodes N."/>
            <person name="Thang M."/>
            <person name="Chan C."/>
        </authorList>
    </citation>
    <scope>NUCLEOTIDE SEQUENCE</scope>
</reference>
<dbReference type="OrthoDB" id="10387265at2759"/>
<name>A0A812IYH5_9DINO</name>
<feature type="chain" id="PRO_5032493851" evidence="1">
    <location>
        <begin position="23"/>
        <end position="327"/>
    </location>
</feature>
<gene>
    <name evidence="2" type="primary">sgmD</name>
    <name evidence="2" type="ORF">SNAT2548_LOCUS5055</name>
</gene>